<gene>
    <name evidence="2" type="ORF">PVAND_009753</name>
</gene>
<dbReference type="InterPro" id="IPR001611">
    <property type="entry name" value="Leu-rich_rpt"/>
</dbReference>
<feature type="transmembrane region" description="Helical" evidence="1">
    <location>
        <begin position="230"/>
        <end position="249"/>
    </location>
</feature>
<dbReference type="AlphaFoldDB" id="A0A9J6CF29"/>
<evidence type="ECO:0000313" key="3">
    <source>
        <dbReference type="Proteomes" id="UP001107558"/>
    </source>
</evidence>
<sequence>MSKAIIIDCNYQWRKNSFLRLLYCELNNDPIFDSHDMNITKAKGYVGYPYNIKNVRGFQANNKTINYFPQGLNLIYNLTFINITDCKLQEIQQSNLQVFPYLKYLILNKNEIKILEKKLFKFNHHLEFIDLSFNQINEIYPTIFDHLSYLWHINLNNNSCGTNLIQNPSTILNMIEEIKNSDCNLKKDLEENSEETIEEEISEVEEINEISNESDDDSQPNQSSTIKIEVFVIIFVLLIAVIIIAFFIYRRQRFSREIQINDDILLD</sequence>
<keyword evidence="1" id="KW-0812">Transmembrane</keyword>
<dbReference type="OrthoDB" id="694479at2759"/>
<dbReference type="SUPFAM" id="SSF52058">
    <property type="entry name" value="L domain-like"/>
    <property type="match status" value="1"/>
</dbReference>
<accession>A0A9J6CF29</accession>
<evidence type="ECO:0000256" key="1">
    <source>
        <dbReference type="SAM" id="Phobius"/>
    </source>
</evidence>
<organism evidence="2 3">
    <name type="scientific">Polypedilum vanderplanki</name>
    <name type="common">Sleeping chironomid midge</name>
    <dbReference type="NCBI Taxonomy" id="319348"/>
    <lineage>
        <taxon>Eukaryota</taxon>
        <taxon>Metazoa</taxon>
        <taxon>Ecdysozoa</taxon>
        <taxon>Arthropoda</taxon>
        <taxon>Hexapoda</taxon>
        <taxon>Insecta</taxon>
        <taxon>Pterygota</taxon>
        <taxon>Neoptera</taxon>
        <taxon>Endopterygota</taxon>
        <taxon>Diptera</taxon>
        <taxon>Nematocera</taxon>
        <taxon>Chironomoidea</taxon>
        <taxon>Chironomidae</taxon>
        <taxon>Chironominae</taxon>
        <taxon>Polypedilum</taxon>
        <taxon>Polypedilum</taxon>
    </lineage>
</organism>
<comment type="caution">
    <text evidence="2">The sequence shown here is derived from an EMBL/GenBank/DDBJ whole genome shotgun (WGS) entry which is preliminary data.</text>
</comment>
<dbReference type="Gene3D" id="3.80.10.10">
    <property type="entry name" value="Ribonuclease Inhibitor"/>
    <property type="match status" value="1"/>
</dbReference>
<keyword evidence="1" id="KW-0472">Membrane</keyword>
<dbReference type="EMBL" id="JADBJN010000001">
    <property type="protein sequence ID" value="KAG5680230.1"/>
    <property type="molecule type" value="Genomic_DNA"/>
</dbReference>
<keyword evidence="1" id="KW-1133">Transmembrane helix</keyword>
<dbReference type="Proteomes" id="UP001107558">
    <property type="component" value="Chromosome 1"/>
</dbReference>
<dbReference type="InterPro" id="IPR032675">
    <property type="entry name" value="LRR_dom_sf"/>
</dbReference>
<reference evidence="2" key="1">
    <citation type="submission" date="2021-03" db="EMBL/GenBank/DDBJ databases">
        <title>Chromosome level genome of the anhydrobiotic midge Polypedilum vanderplanki.</title>
        <authorList>
            <person name="Yoshida Y."/>
            <person name="Kikawada T."/>
            <person name="Gusev O."/>
        </authorList>
    </citation>
    <scope>NUCLEOTIDE SEQUENCE</scope>
    <source>
        <strain evidence="2">NIAS01</strain>
        <tissue evidence="2">Whole body or cell culture</tissue>
    </source>
</reference>
<dbReference type="Pfam" id="PF13855">
    <property type="entry name" value="LRR_8"/>
    <property type="match status" value="1"/>
</dbReference>
<evidence type="ECO:0000313" key="2">
    <source>
        <dbReference type="EMBL" id="KAG5680230.1"/>
    </source>
</evidence>
<keyword evidence="3" id="KW-1185">Reference proteome</keyword>
<name>A0A9J6CF29_POLVA</name>
<proteinExistence type="predicted"/>
<protein>
    <submittedName>
        <fullName evidence="2">Uncharacterized protein</fullName>
    </submittedName>
</protein>